<proteinExistence type="predicted"/>
<dbReference type="Pfam" id="PF00583">
    <property type="entry name" value="Acetyltransf_1"/>
    <property type="match status" value="1"/>
</dbReference>
<dbReference type="PANTHER" id="PTHR43420:SF12">
    <property type="entry name" value="N-ACETYLTRANSFERASE DOMAIN-CONTAINING PROTEIN"/>
    <property type="match status" value="1"/>
</dbReference>
<keyword evidence="1" id="KW-0808">Transferase</keyword>
<name>A0A089NDM7_9BACL</name>
<dbReference type="KEGG" id="pgm:PGRAT_05185"/>
<dbReference type="CDD" id="cd04301">
    <property type="entry name" value="NAT_SF"/>
    <property type="match status" value="1"/>
</dbReference>
<keyword evidence="2" id="KW-0012">Acyltransferase</keyword>
<evidence type="ECO:0000256" key="1">
    <source>
        <dbReference type="ARBA" id="ARBA00022679"/>
    </source>
</evidence>
<dbReference type="RefSeq" id="WP_025707524.1">
    <property type="nucleotide sequence ID" value="NZ_CP009287.1"/>
</dbReference>
<evidence type="ECO:0000313" key="4">
    <source>
        <dbReference type="EMBL" id="AIQ67094.1"/>
    </source>
</evidence>
<evidence type="ECO:0000313" key="5">
    <source>
        <dbReference type="Proteomes" id="UP000029500"/>
    </source>
</evidence>
<dbReference type="Proteomes" id="UP000029500">
    <property type="component" value="Chromosome"/>
</dbReference>
<evidence type="ECO:0000259" key="3">
    <source>
        <dbReference type="PROSITE" id="PS51186"/>
    </source>
</evidence>
<dbReference type="PANTHER" id="PTHR43420">
    <property type="entry name" value="ACETYLTRANSFERASE"/>
    <property type="match status" value="1"/>
</dbReference>
<reference evidence="4 5" key="1">
    <citation type="submission" date="2014-08" db="EMBL/GenBank/DDBJ databases">
        <title>Comparative genomics of the Paenibacillus odorifer group.</title>
        <authorList>
            <person name="den Bakker H.C."/>
            <person name="Tsai Y.-C."/>
            <person name="Martin N."/>
            <person name="Korlach J."/>
            <person name="Wiedmann M."/>
        </authorList>
    </citation>
    <scope>NUCLEOTIDE SEQUENCE [LARGE SCALE GENOMIC DNA]</scope>
    <source>
        <strain evidence="4 5">DSM 15220</strain>
    </source>
</reference>
<dbReference type="PROSITE" id="PS51186">
    <property type="entry name" value="GNAT"/>
    <property type="match status" value="1"/>
</dbReference>
<dbReference type="eggNOG" id="ENOG5033UA7">
    <property type="taxonomic scope" value="Bacteria"/>
</dbReference>
<dbReference type="InterPro" id="IPR016181">
    <property type="entry name" value="Acyl_CoA_acyltransferase"/>
</dbReference>
<dbReference type="InterPro" id="IPR050680">
    <property type="entry name" value="YpeA/RimI_acetyltransf"/>
</dbReference>
<dbReference type="OrthoDB" id="9775804at2"/>
<dbReference type="GO" id="GO:0016747">
    <property type="term" value="F:acyltransferase activity, transferring groups other than amino-acyl groups"/>
    <property type="evidence" value="ECO:0007669"/>
    <property type="project" value="InterPro"/>
</dbReference>
<dbReference type="SUPFAM" id="SSF55729">
    <property type="entry name" value="Acyl-CoA N-acyltransferases (Nat)"/>
    <property type="match status" value="1"/>
</dbReference>
<dbReference type="EMBL" id="CP009287">
    <property type="protein sequence ID" value="AIQ67094.1"/>
    <property type="molecule type" value="Genomic_DNA"/>
</dbReference>
<dbReference type="Gene3D" id="3.40.630.30">
    <property type="match status" value="1"/>
</dbReference>
<dbReference type="AlphaFoldDB" id="A0A089NDM7"/>
<evidence type="ECO:0000256" key="2">
    <source>
        <dbReference type="ARBA" id="ARBA00023315"/>
    </source>
</evidence>
<keyword evidence="5" id="KW-1185">Reference proteome</keyword>
<sequence>MDKENNDKILRLISLISTGAEDYVRTAFAKQRVTVVYYEESGDNQGVFCFAEDDDCIIAYAVFNQIARIGLLLRVIENSMKPYLEADECRELCFNVYGENRDVIEFVRSLGFVSDMEGYQLMYDSASQLLLDEQSELWEREFTPDMLESFIELFDGAYYSLNEDNGWEVDRYRNNPDTFMRTLTGYGSAGGVQSFWLHHQLVGACISEGQFIRDVVVAPQYQNCGYGRTILQGCVKRMRALYAEGNIYLRVAASNTGAKRFYERNHFVECGFFADHTYPSPDR</sequence>
<dbReference type="HOGENOM" id="CLU_996932_0_0_9"/>
<feature type="domain" description="N-acetyltransferase" evidence="3">
    <location>
        <begin position="137"/>
        <end position="283"/>
    </location>
</feature>
<dbReference type="InterPro" id="IPR000182">
    <property type="entry name" value="GNAT_dom"/>
</dbReference>
<dbReference type="STRING" id="189425.PGRAT_05185"/>
<protein>
    <recommendedName>
        <fullName evidence="3">N-acetyltransferase domain-containing protein</fullName>
    </recommendedName>
</protein>
<organism evidence="4 5">
    <name type="scientific">Paenibacillus graminis</name>
    <dbReference type="NCBI Taxonomy" id="189425"/>
    <lineage>
        <taxon>Bacteria</taxon>
        <taxon>Bacillati</taxon>
        <taxon>Bacillota</taxon>
        <taxon>Bacilli</taxon>
        <taxon>Bacillales</taxon>
        <taxon>Paenibacillaceae</taxon>
        <taxon>Paenibacillus</taxon>
    </lineage>
</organism>
<gene>
    <name evidence="4" type="ORF">PGRAT_05185</name>
</gene>
<accession>A0A089NDM7</accession>